<evidence type="ECO:0000313" key="2">
    <source>
        <dbReference type="EMBL" id="KFB34733.1"/>
    </source>
</evidence>
<dbReference type="EMBL" id="KE523861">
    <property type="protein sequence ID" value="KFB34733.1"/>
    <property type="molecule type" value="Genomic_DNA"/>
</dbReference>
<keyword evidence="4" id="KW-1185">Reference proteome</keyword>
<accession>A0A084V9T9</accession>
<name>A0A084V9T9_ANOSI</name>
<evidence type="ECO:0000313" key="3">
    <source>
        <dbReference type="EnsemblMetazoa" id="ASIC000051-PA"/>
    </source>
</evidence>
<reference evidence="3" key="2">
    <citation type="submission" date="2020-05" db="UniProtKB">
        <authorList>
            <consortium name="EnsemblMetazoa"/>
        </authorList>
    </citation>
    <scope>IDENTIFICATION</scope>
</reference>
<dbReference type="VEuPathDB" id="VectorBase:ASIC000051"/>
<dbReference type="EMBL" id="ATLV01000234">
    <property type="status" value="NOT_ANNOTATED_CDS"/>
    <property type="molecule type" value="Genomic_DNA"/>
</dbReference>
<sequence>MTIDSGNHPQSNTSALERKRCIDRFSPPHPFRTVAKEKEARINTDTIPHHQGSPYASGCHDKSRCPINRTSISPGNGLEIAAKSTNHWKTLSTPRPLEPCDEETKIRNANKRHNGRPQLGHLISPGCTLIAARLVWKSSAKW</sequence>
<dbReference type="EnsemblMetazoa" id="ASIC000051-RA">
    <property type="protein sequence ID" value="ASIC000051-PA"/>
    <property type="gene ID" value="ASIC000051"/>
</dbReference>
<evidence type="ECO:0000256" key="1">
    <source>
        <dbReference type="SAM" id="MobiDB-lite"/>
    </source>
</evidence>
<feature type="region of interest" description="Disordered" evidence="1">
    <location>
        <begin position="43"/>
        <end position="62"/>
    </location>
</feature>
<gene>
    <name evidence="2" type="ORF">ZHAS_00000051</name>
</gene>
<proteinExistence type="predicted"/>
<dbReference type="AlphaFoldDB" id="A0A084V9T9"/>
<organism evidence="2">
    <name type="scientific">Anopheles sinensis</name>
    <name type="common">Mosquito</name>
    <dbReference type="NCBI Taxonomy" id="74873"/>
    <lineage>
        <taxon>Eukaryota</taxon>
        <taxon>Metazoa</taxon>
        <taxon>Ecdysozoa</taxon>
        <taxon>Arthropoda</taxon>
        <taxon>Hexapoda</taxon>
        <taxon>Insecta</taxon>
        <taxon>Pterygota</taxon>
        <taxon>Neoptera</taxon>
        <taxon>Endopterygota</taxon>
        <taxon>Diptera</taxon>
        <taxon>Nematocera</taxon>
        <taxon>Culicoidea</taxon>
        <taxon>Culicidae</taxon>
        <taxon>Anophelinae</taxon>
        <taxon>Anopheles</taxon>
    </lineage>
</organism>
<protein>
    <submittedName>
        <fullName evidence="2 3">Beta-glucosidase</fullName>
    </submittedName>
</protein>
<dbReference type="Proteomes" id="UP000030765">
    <property type="component" value="Unassembled WGS sequence"/>
</dbReference>
<evidence type="ECO:0000313" key="4">
    <source>
        <dbReference type="Proteomes" id="UP000030765"/>
    </source>
</evidence>
<reference evidence="2 4" key="1">
    <citation type="journal article" date="2014" name="BMC Genomics">
        <title>Genome sequence of Anopheles sinensis provides insight into genetics basis of mosquito competence for malaria parasites.</title>
        <authorList>
            <person name="Zhou D."/>
            <person name="Zhang D."/>
            <person name="Ding G."/>
            <person name="Shi L."/>
            <person name="Hou Q."/>
            <person name="Ye Y."/>
            <person name="Xu Y."/>
            <person name="Zhou H."/>
            <person name="Xiong C."/>
            <person name="Li S."/>
            <person name="Yu J."/>
            <person name="Hong S."/>
            <person name="Yu X."/>
            <person name="Zou P."/>
            <person name="Chen C."/>
            <person name="Chang X."/>
            <person name="Wang W."/>
            <person name="Lv Y."/>
            <person name="Sun Y."/>
            <person name="Ma L."/>
            <person name="Shen B."/>
            <person name="Zhu C."/>
        </authorList>
    </citation>
    <scope>NUCLEOTIDE SEQUENCE [LARGE SCALE GENOMIC DNA]</scope>
</reference>